<proteinExistence type="predicted"/>
<organism evidence="2 3">
    <name type="scientific">Roseburia intestinalis</name>
    <dbReference type="NCBI Taxonomy" id="166486"/>
    <lineage>
        <taxon>Bacteria</taxon>
        <taxon>Bacillati</taxon>
        <taxon>Bacillota</taxon>
        <taxon>Clostridia</taxon>
        <taxon>Lachnospirales</taxon>
        <taxon>Lachnospiraceae</taxon>
        <taxon>Roseburia</taxon>
    </lineage>
</organism>
<reference evidence="2 3" key="1">
    <citation type="journal article" date="2019" name="Nat. Med.">
        <title>A library of human gut bacterial isolates paired with longitudinal multiomics data enables mechanistic microbiome research.</title>
        <authorList>
            <person name="Poyet M."/>
            <person name="Groussin M."/>
            <person name="Gibbons S.M."/>
            <person name="Avila-Pacheco J."/>
            <person name="Jiang X."/>
            <person name="Kearney S.M."/>
            <person name="Perrotta A.R."/>
            <person name="Berdy B."/>
            <person name="Zhao S."/>
            <person name="Lieberman T.D."/>
            <person name="Swanson P.K."/>
            <person name="Smith M."/>
            <person name="Roesemann S."/>
            <person name="Alexander J.E."/>
            <person name="Rich S.A."/>
            <person name="Livny J."/>
            <person name="Vlamakis H."/>
            <person name="Clish C."/>
            <person name="Bullock K."/>
            <person name="Deik A."/>
            <person name="Scott J."/>
            <person name="Pierce K.A."/>
            <person name="Xavier R.J."/>
            <person name="Alm E.J."/>
        </authorList>
    </citation>
    <scope>NUCLEOTIDE SEQUENCE [LARGE SCALE GENOMIC DNA]</scope>
    <source>
        <strain evidence="2 3">BIOML-A1</strain>
    </source>
</reference>
<keyword evidence="2" id="KW-0238">DNA-binding</keyword>
<accession>A0A6L6LBC8</accession>
<comment type="caution">
    <text evidence="2">The sequence shown here is derived from an EMBL/GenBank/DDBJ whole genome shotgun (WGS) entry which is preliminary data.</text>
</comment>
<dbReference type="EMBL" id="WNAJ01000013">
    <property type="protein sequence ID" value="MTR85750.1"/>
    <property type="molecule type" value="Genomic_DNA"/>
</dbReference>
<dbReference type="EMBL" id="WNAJ01000063">
    <property type="protein sequence ID" value="MTR87306.1"/>
    <property type="molecule type" value="Genomic_DNA"/>
</dbReference>
<gene>
    <name evidence="1" type="ORF">GMD50_11925</name>
    <name evidence="2" type="ORF">GMD50_20355</name>
</gene>
<evidence type="ECO:0000313" key="1">
    <source>
        <dbReference type="EMBL" id="MTR85750.1"/>
    </source>
</evidence>
<protein>
    <submittedName>
        <fullName evidence="2">DNA-binding response regulator</fullName>
    </submittedName>
</protein>
<evidence type="ECO:0000313" key="3">
    <source>
        <dbReference type="Proteomes" id="UP000478483"/>
    </source>
</evidence>
<name>A0A6L6LBC8_9FIRM</name>
<dbReference type="AlphaFoldDB" id="A0A6L6LBC8"/>
<dbReference type="GO" id="GO:0003677">
    <property type="term" value="F:DNA binding"/>
    <property type="evidence" value="ECO:0007669"/>
    <property type="project" value="UniProtKB-KW"/>
</dbReference>
<feature type="non-terminal residue" evidence="2">
    <location>
        <position position="25"/>
    </location>
</feature>
<dbReference type="Proteomes" id="UP000478483">
    <property type="component" value="Unassembled WGS sequence"/>
</dbReference>
<evidence type="ECO:0000313" key="2">
    <source>
        <dbReference type="EMBL" id="MTR87306.1"/>
    </source>
</evidence>
<sequence>MLEIAVCDDDMADLERAVTMLHKIF</sequence>